<evidence type="ECO:0000313" key="4">
    <source>
        <dbReference type="Proteomes" id="UP001163115"/>
    </source>
</evidence>
<proteinExistence type="predicted"/>
<dbReference type="InterPro" id="IPR023365">
    <property type="entry name" value="Sortase_dom-sf"/>
</dbReference>
<evidence type="ECO:0000256" key="2">
    <source>
        <dbReference type="SAM" id="MobiDB-lite"/>
    </source>
</evidence>
<gene>
    <name evidence="3" type="primary">srtB</name>
    <name evidence="3" type="ORF">OW255_02950</name>
</gene>
<evidence type="ECO:0000256" key="1">
    <source>
        <dbReference type="ARBA" id="ARBA00022801"/>
    </source>
</evidence>
<name>A0ABY7ACS9_9FIRM</name>
<dbReference type="Proteomes" id="UP001163115">
    <property type="component" value="Chromosome"/>
</dbReference>
<evidence type="ECO:0000313" key="3">
    <source>
        <dbReference type="EMBL" id="WAJ24502.1"/>
    </source>
</evidence>
<dbReference type="InterPro" id="IPR005754">
    <property type="entry name" value="Sortase"/>
</dbReference>
<dbReference type="GO" id="GO:0016787">
    <property type="term" value="F:hydrolase activity"/>
    <property type="evidence" value="ECO:0007669"/>
    <property type="project" value="UniProtKB-KW"/>
</dbReference>
<feature type="compositionally biased region" description="Basic and acidic residues" evidence="2">
    <location>
        <begin position="33"/>
        <end position="63"/>
    </location>
</feature>
<sequence>MEKRKPPIVILIIALVLFAAGASILYSDYREKDKEKRQYEDLAKLATETSREESEESTDKASEETAENQYVSPIQFDQLKAMNPDIVGWLKIEGTSIDYPIVQTDNNETYLDTDFEGKKNPSGAIFLDYESEPDFSGRHNILYGHHMKNGSMFKDIIKYKEESFFKEHQIITVYTPDREYHLRPFTVLYTDADGERRRTKFDTEEEFQGYVEKMTKKGFFYQTPDVPIGTLWSFVTCSYELADARTILYAYEVPQVEK</sequence>
<dbReference type="EC" id="3.4.22.71" evidence="3"/>
<dbReference type="InterPro" id="IPR009835">
    <property type="entry name" value="SrtB"/>
</dbReference>
<organism evidence="3 4">
    <name type="scientific">Lacrimispora xylanolytica</name>
    <dbReference type="NCBI Taxonomy" id="29375"/>
    <lineage>
        <taxon>Bacteria</taxon>
        <taxon>Bacillati</taxon>
        <taxon>Bacillota</taxon>
        <taxon>Clostridia</taxon>
        <taxon>Lachnospirales</taxon>
        <taxon>Lachnospiraceae</taxon>
        <taxon>Lacrimispora</taxon>
    </lineage>
</organism>
<dbReference type="CDD" id="cd05826">
    <property type="entry name" value="Sortase_B"/>
    <property type="match status" value="1"/>
</dbReference>
<accession>A0ABY7ACS9</accession>
<reference evidence="3" key="1">
    <citation type="submission" date="2022-11" db="EMBL/GenBank/DDBJ databases">
        <title>Lacrimispora xylanolytica sy1, complete genome.</title>
        <authorList>
            <person name="Choi S."/>
        </authorList>
    </citation>
    <scope>NUCLEOTIDE SEQUENCE</scope>
    <source>
        <strain evidence="3">Sy1</strain>
    </source>
</reference>
<dbReference type="SUPFAM" id="SSF63817">
    <property type="entry name" value="Sortase"/>
    <property type="match status" value="1"/>
</dbReference>
<keyword evidence="4" id="KW-1185">Reference proteome</keyword>
<dbReference type="NCBIfam" id="TIGR03064">
    <property type="entry name" value="sortase_srtB"/>
    <property type="match status" value="1"/>
</dbReference>
<dbReference type="RefSeq" id="WP_024837392.1">
    <property type="nucleotide sequence ID" value="NZ_CP113524.1"/>
</dbReference>
<dbReference type="EMBL" id="CP113524">
    <property type="protein sequence ID" value="WAJ24502.1"/>
    <property type="molecule type" value="Genomic_DNA"/>
</dbReference>
<keyword evidence="1 3" id="KW-0378">Hydrolase</keyword>
<protein>
    <submittedName>
        <fullName evidence="3">Class B sortase</fullName>
        <ecNumber evidence="3">3.4.22.71</ecNumber>
    </submittedName>
</protein>
<feature type="region of interest" description="Disordered" evidence="2">
    <location>
        <begin position="33"/>
        <end position="67"/>
    </location>
</feature>
<dbReference type="Gene3D" id="2.40.260.10">
    <property type="entry name" value="Sortase"/>
    <property type="match status" value="1"/>
</dbReference>
<dbReference type="Pfam" id="PF04203">
    <property type="entry name" value="Sortase"/>
    <property type="match status" value="1"/>
</dbReference>